<dbReference type="EMBL" id="DYVF01000054">
    <property type="protein sequence ID" value="HJG31568.1"/>
    <property type="molecule type" value="Genomic_DNA"/>
</dbReference>
<keyword evidence="1" id="KW-1133">Transmembrane helix</keyword>
<evidence type="ECO:0000313" key="2">
    <source>
        <dbReference type="EMBL" id="HJG31568.1"/>
    </source>
</evidence>
<proteinExistence type="predicted"/>
<reference evidence="2" key="1">
    <citation type="journal article" date="2021" name="PeerJ">
        <title>Extensive microbial diversity within the chicken gut microbiome revealed by metagenomics and culture.</title>
        <authorList>
            <person name="Gilroy R."/>
            <person name="Ravi A."/>
            <person name="Getino M."/>
            <person name="Pursley I."/>
            <person name="Horton D.L."/>
            <person name="Alikhan N.F."/>
            <person name="Baker D."/>
            <person name="Gharbi K."/>
            <person name="Hall N."/>
            <person name="Watson M."/>
            <person name="Adriaenssens E.M."/>
            <person name="Foster-Nyarko E."/>
            <person name="Jarju S."/>
            <person name="Secka A."/>
            <person name="Antonio M."/>
            <person name="Oren A."/>
            <person name="Chaudhuri R.R."/>
            <person name="La Ragione R."/>
            <person name="Hildebrand F."/>
            <person name="Pallen M.J."/>
        </authorList>
    </citation>
    <scope>NUCLEOTIDE SEQUENCE</scope>
    <source>
        <strain evidence="2">ChiGjej2B2-7701</strain>
    </source>
</reference>
<evidence type="ECO:0000313" key="3">
    <source>
        <dbReference type="Proteomes" id="UP000746751"/>
    </source>
</evidence>
<reference evidence="2" key="2">
    <citation type="submission" date="2021-09" db="EMBL/GenBank/DDBJ databases">
        <authorList>
            <person name="Gilroy R."/>
        </authorList>
    </citation>
    <scope>NUCLEOTIDE SEQUENCE</scope>
    <source>
        <strain evidence="2">ChiGjej2B2-7701</strain>
    </source>
</reference>
<feature type="transmembrane region" description="Helical" evidence="1">
    <location>
        <begin position="80"/>
        <end position="101"/>
    </location>
</feature>
<keyword evidence="1" id="KW-0472">Membrane</keyword>
<feature type="transmembrane region" description="Helical" evidence="1">
    <location>
        <begin position="113"/>
        <end position="132"/>
    </location>
</feature>
<comment type="caution">
    <text evidence="2">The sequence shown here is derived from an EMBL/GenBank/DDBJ whole genome shotgun (WGS) entry which is preliminary data.</text>
</comment>
<feature type="transmembrane region" description="Helical" evidence="1">
    <location>
        <begin position="35"/>
        <end position="54"/>
    </location>
</feature>
<accession>A0A921IT58</accession>
<dbReference type="Proteomes" id="UP000746751">
    <property type="component" value="Unassembled WGS sequence"/>
</dbReference>
<organism evidence="2 3">
    <name type="scientific">Collinsella ihumii</name>
    <dbReference type="NCBI Taxonomy" id="1720204"/>
    <lineage>
        <taxon>Bacteria</taxon>
        <taxon>Bacillati</taxon>
        <taxon>Actinomycetota</taxon>
        <taxon>Coriobacteriia</taxon>
        <taxon>Coriobacteriales</taxon>
        <taxon>Coriobacteriaceae</taxon>
        <taxon>Collinsella</taxon>
    </lineage>
</organism>
<dbReference type="AlphaFoldDB" id="A0A921IT58"/>
<keyword evidence="1" id="KW-0812">Transmembrane</keyword>
<name>A0A921IT58_9ACTN</name>
<evidence type="ECO:0000256" key="1">
    <source>
        <dbReference type="SAM" id="Phobius"/>
    </source>
</evidence>
<feature type="transmembrane region" description="Helical" evidence="1">
    <location>
        <begin position="9"/>
        <end position="29"/>
    </location>
</feature>
<sequence>MKRLLDNPLAIVLGPVVLMWALFFTVSPVVRIDGYSWVFVIEVIALALQALLLYRLSARIRNHEAQLARKQPSDRTSGKLKALAVLLVLLFLASNAAIRFFGSEILNPGIRMLLRASTFMAFILPYGFIWSVTRGSKG</sequence>
<protein>
    <submittedName>
        <fullName evidence="2">Uncharacterized protein</fullName>
    </submittedName>
</protein>
<gene>
    <name evidence="2" type="ORF">K8U80_09280</name>
</gene>